<dbReference type="PANTHER" id="PTHR42951">
    <property type="entry name" value="METALLO-BETA-LACTAMASE DOMAIN-CONTAINING"/>
    <property type="match status" value="1"/>
</dbReference>
<dbReference type="InterPro" id="IPR036866">
    <property type="entry name" value="RibonucZ/Hydroxyglut_hydro"/>
</dbReference>
<dbReference type="SUPFAM" id="SSF56281">
    <property type="entry name" value="Metallo-hydrolase/oxidoreductase"/>
    <property type="match status" value="1"/>
</dbReference>
<comment type="caution">
    <text evidence="3">The sequence shown here is derived from an EMBL/GenBank/DDBJ whole genome shotgun (WGS) entry which is preliminary data.</text>
</comment>
<sequence>MDWFSKSSVDDRTTMLTEPFVHEYVRANIWHLRGRDVDLLVDTGMGICPLAPEIETPAGKPLLVVATHIHLDHVGSLHEFPLRAGPRQSAGQFDSMDDAVTYAYMFHDLEGAVSKLPAPGWKAADYVIPPAPLTRILDEGDVIDLGDRQFRVLHLPGHSPDSIALFDEADGLFFSGDAIYDDTLIDSLPDSDRAAYRRTMQRLLDLPIRIGHGGHGPSFDGKRMREIAASYLRKTGEDDA</sequence>
<dbReference type="SMART" id="SM00849">
    <property type="entry name" value="Lactamase_B"/>
    <property type="match status" value="1"/>
</dbReference>
<protein>
    <submittedName>
        <fullName evidence="3">MBL fold metallo-hydrolase</fullName>
    </submittedName>
</protein>
<gene>
    <name evidence="3" type="ORF">ABVQ20_20885</name>
</gene>
<accession>A0ABV2DHR3</accession>
<dbReference type="EMBL" id="JBEWSZ010000001">
    <property type="protein sequence ID" value="MET2829429.1"/>
    <property type="molecule type" value="Genomic_DNA"/>
</dbReference>
<keyword evidence="4" id="KW-1185">Reference proteome</keyword>
<reference evidence="3 4" key="1">
    <citation type="submission" date="2024-06" db="EMBL/GenBank/DDBJ databases">
        <authorList>
            <person name="Kim D.-U."/>
        </authorList>
    </citation>
    <scope>NUCLEOTIDE SEQUENCE [LARGE SCALE GENOMIC DNA]</scope>
    <source>
        <strain evidence="3 4">KACC15460</strain>
    </source>
</reference>
<feature type="domain" description="Metallo-beta-lactamase" evidence="2">
    <location>
        <begin position="26"/>
        <end position="215"/>
    </location>
</feature>
<evidence type="ECO:0000313" key="3">
    <source>
        <dbReference type="EMBL" id="MET2829429.1"/>
    </source>
</evidence>
<dbReference type="InterPro" id="IPR050855">
    <property type="entry name" value="NDM-1-like"/>
</dbReference>
<dbReference type="Gene3D" id="3.60.15.10">
    <property type="entry name" value="Ribonuclease Z/Hydroxyacylglutathione hydrolase-like"/>
    <property type="match status" value="1"/>
</dbReference>
<evidence type="ECO:0000313" key="4">
    <source>
        <dbReference type="Proteomes" id="UP001548832"/>
    </source>
</evidence>
<comment type="similarity">
    <text evidence="1">Belongs to the metallo-beta-lactamase superfamily. Class-B beta-lactamase family.</text>
</comment>
<dbReference type="InterPro" id="IPR001279">
    <property type="entry name" value="Metallo-B-lactamas"/>
</dbReference>
<evidence type="ECO:0000256" key="1">
    <source>
        <dbReference type="ARBA" id="ARBA00005250"/>
    </source>
</evidence>
<dbReference type="RefSeq" id="WP_354461369.1">
    <property type="nucleotide sequence ID" value="NZ_JBEWSZ010000001.1"/>
</dbReference>
<dbReference type="CDD" id="cd07712">
    <property type="entry name" value="MBLAC2-like_MBL-fold"/>
    <property type="match status" value="1"/>
</dbReference>
<dbReference type="Proteomes" id="UP001548832">
    <property type="component" value="Unassembled WGS sequence"/>
</dbReference>
<name>A0ABV2DHR3_9HYPH</name>
<evidence type="ECO:0000259" key="2">
    <source>
        <dbReference type="SMART" id="SM00849"/>
    </source>
</evidence>
<organism evidence="3 4">
    <name type="scientific">Mesorhizobium shangrilense</name>
    <dbReference type="NCBI Taxonomy" id="460060"/>
    <lineage>
        <taxon>Bacteria</taxon>
        <taxon>Pseudomonadati</taxon>
        <taxon>Pseudomonadota</taxon>
        <taxon>Alphaproteobacteria</taxon>
        <taxon>Hyphomicrobiales</taxon>
        <taxon>Phyllobacteriaceae</taxon>
        <taxon>Mesorhizobium</taxon>
    </lineage>
</organism>
<dbReference type="Pfam" id="PF00753">
    <property type="entry name" value="Lactamase_B"/>
    <property type="match status" value="1"/>
</dbReference>
<proteinExistence type="inferred from homology"/>
<dbReference type="PANTHER" id="PTHR42951:SF4">
    <property type="entry name" value="ACYL-COENZYME A THIOESTERASE MBLAC2"/>
    <property type="match status" value="1"/>
</dbReference>